<evidence type="ECO:0000313" key="2">
    <source>
        <dbReference type="Proteomes" id="UP001152888"/>
    </source>
</evidence>
<accession>A0A9P0KNT5</accession>
<gene>
    <name evidence="1" type="ORF">ACAOBT_LOCUS13057</name>
</gene>
<evidence type="ECO:0000313" key="1">
    <source>
        <dbReference type="EMBL" id="CAH1978079.1"/>
    </source>
</evidence>
<dbReference type="AlphaFoldDB" id="A0A9P0KNT5"/>
<name>A0A9P0KNT5_ACAOB</name>
<dbReference type="EMBL" id="CAKOFQ010006869">
    <property type="protein sequence ID" value="CAH1978079.1"/>
    <property type="molecule type" value="Genomic_DNA"/>
</dbReference>
<comment type="caution">
    <text evidence="1">The sequence shown here is derived from an EMBL/GenBank/DDBJ whole genome shotgun (WGS) entry which is preliminary data.</text>
</comment>
<organism evidence="1 2">
    <name type="scientific">Acanthoscelides obtectus</name>
    <name type="common">Bean weevil</name>
    <name type="synonym">Bruchus obtectus</name>
    <dbReference type="NCBI Taxonomy" id="200917"/>
    <lineage>
        <taxon>Eukaryota</taxon>
        <taxon>Metazoa</taxon>
        <taxon>Ecdysozoa</taxon>
        <taxon>Arthropoda</taxon>
        <taxon>Hexapoda</taxon>
        <taxon>Insecta</taxon>
        <taxon>Pterygota</taxon>
        <taxon>Neoptera</taxon>
        <taxon>Endopterygota</taxon>
        <taxon>Coleoptera</taxon>
        <taxon>Polyphaga</taxon>
        <taxon>Cucujiformia</taxon>
        <taxon>Chrysomeloidea</taxon>
        <taxon>Chrysomelidae</taxon>
        <taxon>Bruchinae</taxon>
        <taxon>Bruchini</taxon>
        <taxon>Acanthoscelides</taxon>
    </lineage>
</organism>
<dbReference type="Proteomes" id="UP001152888">
    <property type="component" value="Unassembled WGS sequence"/>
</dbReference>
<proteinExistence type="predicted"/>
<keyword evidence="2" id="KW-1185">Reference proteome</keyword>
<sequence length="65" mass="7632">MPPDVLVQMLDFRSIYTSPSEWYNMLFSRKQVISIYLASIVIALRRLRPCLISQLSTIYSSLMKF</sequence>
<protein>
    <submittedName>
        <fullName evidence="1">Uncharacterized protein</fullName>
    </submittedName>
</protein>
<reference evidence="1" key="1">
    <citation type="submission" date="2022-03" db="EMBL/GenBank/DDBJ databases">
        <authorList>
            <person name="Sayadi A."/>
        </authorList>
    </citation>
    <scope>NUCLEOTIDE SEQUENCE</scope>
</reference>